<organism evidence="1">
    <name type="scientific">Rhizophora mucronata</name>
    <name type="common">Asiatic mangrove</name>
    <dbReference type="NCBI Taxonomy" id="61149"/>
    <lineage>
        <taxon>Eukaryota</taxon>
        <taxon>Viridiplantae</taxon>
        <taxon>Streptophyta</taxon>
        <taxon>Embryophyta</taxon>
        <taxon>Tracheophyta</taxon>
        <taxon>Spermatophyta</taxon>
        <taxon>Magnoliopsida</taxon>
        <taxon>eudicotyledons</taxon>
        <taxon>Gunneridae</taxon>
        <taxon>Pentapetalae</taxon>
        <taxon>rosids</taxon>
        <taxon>fabids</taxon>
        <taxon>Malpighiales</taxon>
        <taxon>Rhizophoraceae</taxon>
        <taxon>Rhizophora</taxon>
    </lineage>
</organism>
<protein>
    <submittedName>
        <fullName evidence="1">Uncharacterized protein</fullName>
    </submittedName>
</protein>
<dbReference type="AlphaFoldDB" id="A0A2P2PZ68"/>
<evidence type="ECO:0000313" key="1">
    <source>
        <dbReference type="EMBL" id="MBX59969.1"/>
    </source>
</evidence>
<accession>A0A2P2PZ68</accession>
<dbReference type="EMBL" id="GGEC01079485">
    <property type="protein sequence ID" value="MBX59969.1"/>
    <property type="molecule type" value="Transcribed_RNA"/>
</dbReference>
<proteinExistence type="predicted"/>
<sequence length="33" mass="3745">MAIWKMISRLSTLKIVSFTNIYCNAISPISLTK</sequence>
<name>A0A2P2PZ68_RHIMU</name>
<reference evidence="1" key="1">
    <citation type="submission" date="2018-02" db="EMBL/GenBank/DDBJ databases">
        <title>Rhizophora mucronata_Transcriptome.</title>
        <authorList>
            <person name="Meera S.P."/>
            <person name="Sreeshan A."/>
            <person name="Augustine A."/>
        </authorList>
    </citation>
    <scope>NUCLEOTIDE SEQUENCE</scope>
    <source>
        <tissue evidence="1">Leaf</tissue>
    </source>
</reference>